<organism evidence="13 14">
    <name type="scientific">Megalurothrips usitatus</name>
    <name type="common">bean blossom thrips</name>
    <dbReference type="NCBI Taxonomy" id="439358"/>
    <lineage>
        <taxon>Eukaryota</taxon>
        <taxon>Metazoa</taxon>
        <taxon>Ecdysozoa</taxon>
        <taxon>Arthropoda</taxon>
        <taxon>Hexapoda</taxon>
        <taxon>Insecta</taxon>
        <taxon>Pterygota</taxon>
        <taxon>Neoptera</taxon>
        <taxon>Paraneoptera</taxon>
        <taxon>Thysanoptera</taxon>
        <taxon>Terebrantia</taxon>
        <taxon>Thripoidea</taxon>
        <taxon>Thripidae</taxon>
        <taxon>Megalurothrips</taxon>
    </lineage>
</organism>
<dbReference type="GO" id="GO:0005777">
    <property type="term" value="C:peroxisome"/>
    <property type="evidence" value="ECO:0007669"/>
    <property type="project" value="UniProtKB-SubCell"/>
</dbReference>
<dbReference type="InterPro" id="IPR045002">
    <property type="entry name" value="Ech1-like"/>
</dbReference>
<dbReference type="PANTHER" id="PTHR43149:SF1">
    <property type="entry name" value="DELTA(3,5)-DELTA(2,4)-DIENOYL-COA ISOMERASE, MITOCHONDRIAL"/>
    <property type="match status" value="1"/>
</dbReference>
<dbReference type="EMBL" id="JAPTSV010000013">
    <property type="protein sequence ID" value="KAJ1521220.1"/>
    <property type="molecule type" value="Genomic_DNA"/>
</dbReference>
<dbReference type="InterPro" id="IPR029045">
    <property type="entry name" value="ClpP/crotonase-like_dom_sf"/>
</dbReference>
<evidence type="ECO:0000256" key="2">
    <source>
        <dbReference type="ARBA" id="ARBA00005005"/>
    </source>
</evidence>
<dbReference type="Gene3D" id="1.10.12.10">
    <property type="entry name" value="Lyase 2-enoyl-coa Hydratase, Chain A, domain 2"/>
    <property type="match status" value="1"/>
</dbReference>
<dbReference type="SUPFAM" id="SSF52096">
    <property type="entry name" value="ClpP/crotonase"/>
    <property type="match status" value="1"/>
</dbReference>
<dbReference type="Pfam" id="PF00378">
    <property type="entry name" value="ECH_1"/>
    <property type="match status" value="1"/>
</dbReference>
<keyword evidence="6" id="KW-0443">Lipid metabolism</keyword>
<evidence type="ECO:0000256" key="8">
    <source>
        <dbReference type="ARBA" id="ARBA00023235"/>
    </source>
</evidence>
<comment type="function">
    <text evidence="11">Isomerization of 3-trans,5-cis-dienoyl-CoA to 2-trans,4-trans-dienoyl-CoA.</text>
</comment>
<dbReference type="InterPro" id="IPR014748">
    <property type="entry name" value="Enoyl-CoA_hydra_C"/>
</dbReference>
<comment type="similarity">
    <text evidence="3">Belongs to the enoyl-CoA hydratase/isomerase family.</text>
</comment>
<gene>
    <name evidence="13" type="ORF">ONE63_002906</name>
</gene>
<keyword evidence="4" id="KW-0276">Fatty acid metabolism</keyword>
<evidence type="ECO:0000256" key="3">
    <source>
        <dbReference type="ARBA" id="ARBA00005254"/>
    </source>
</evidence>
<comment type="catalytic activity">
    <reaction evidence="10">
        <text>(3E,5Z,8Z,11Z,14Z)-eicosapentaenoyl-CoA = (2E,4E,8Z,11Z,14Z)-eicosapentaenoyl-CoA</text>
        <dbReference type="Rhea" id="RHEA:45224"/>
        <dbReference type="ChEBI" id="CHEBI:85090"/>
        <dbReference type="ChEBI" id="CHEBI:85091"/>
    </reaction>
</comment>
<evidence type="ECO:0000256" key="5">
    <source>
        <dbReference type="ARBA" id="ARBA00022990"/>
    </source>
</evidence>
<comment type="pathway">
    <text evidence="2">Lipid metabolism; fatty acid beta-oxidation.</text>
</comment>
<comment type="subcellular location">
    <subcellularLocation>
        <location evidence="1">Peroxisome</location>
    </subcellularLocation>
</comment>
<evidence type="ECO:0000256" key="11">
    <source>
        <dbReference type="ARBA" id="ARBA00055786"/>
    </source>
</evidence>
<evidence type="ECO:0000313" key="14">
    <source>
        <dbReference type="Proteomes" id="UP001075354"/>
    </source>
</evidence>
<keyword evidence="5" id="KW-0007">Acetylation</keyword>
<reference evidence="13" key="1">
    <citation type="submission" date="2022-12" db="EMBL/GenBank/DDBJ databases">
        <title>Chromosome-level genome assembly of the bean flower thrips Megalurothrips usitatus.</title>
        <authorList>
            <person name="Ma L."/>
            <person name="Liu Q."/>
            <person name="Li H."/>
            <person name="Cai W."/>
        </authorList>
    </citation>
    <scope>NUCLEOTIDE SEQUENCE</scope>
    <source>
        <strain evidence="13">Cailab_2022a</strain>
    </source>
</reference>
<evidence type="ECO:0000256" key="1">
    <source>
        <dbReference type="ARBA" id="ARBA00004275"/>
    </source>
</evidence>
<accession>A0AAV7XCP1</accession>
<dbReference type="GO" id="GO:0005739">
    <property type="term" value="C:mitochondrion"/>
    <property type="evidence" value="ECO:0007669"/>
    <property type="project" value="TreeGrafter"/>
</dbReference>
<evidence type="ECO:0000256" key="6">
    <source>
        <dbReference type="ARBA" id="ARBA00023098"/>
    </source>
</evidence>
<evidence type="ECO:0000256" key="7">
    <source>
        <dbReference type="ARBA" id="ARBA00023140"/>
    </source>
</evidence>
<comment type="catalytic activity">
    <reaction evidence="9">
        <text>(3E,5Z)-octadienoyl-CoA = (2E,4E)-octadienoyl-CoA</text>
        <dbReference type="Rhea" id="RHEA:45244"/>
        <dbReference type="ChEBI" id="CHEBI:62243"/>
        <dbReference type="ChEBI" id="CHEBI:85108"/>
    </reaction>
</comment>
<name>A0AAV7XCP1_9NEOP</name>
<dbReference type="FunFam" id="1.10.12.10:FF:000004">
    <property type="entry name" value="Delta3,5-delta2,4-dienoyl-CoA isomerase"/>
    <property type="match status" value="1"/>
</dbReference>
<sequence length="302" mass="32689">MLKSLSRLGGSANKMSLLKHNCSSSAAVPQYETLAVTEHSPYVFQVELNRPTKLNALNQAMWREIGEAFRALSDNPDCRTVVLSGSGRAFTAGIDLMDFSGTLASSEEEDIARRCNRLHKMIRYFQDSISAIEKCSKPVICAVHGACVGAGVDIACSADIRLCSADAWFTIKEVDVGLAADIGTLQRLPKAIGSRSLVNELALTARKFLAPEAKECGFVSSVFPDKESLTKAAFEMASGIAAKSPVAIQMTKRSLVYSRDHTVDESLEHIAAWNQSLLQSEDLLKSAMAVATKGPRPEFSKL</sequence>
<evidence type="ECO:0000256" key="4">
    <source>
        <dbReference type="ARBA" id="ARBA00022832"/>
    </source>
</evidence>
<dbReference type="InterPro" id="IPR001753">
    <property type="entry name" value="Enoyl-CoA_hydra/iso"/>
</dbReference>
<evidence type="ECO:0000256" key="10">
    <source>
        <dbReference type="ARBA" id="ARBA00052809"/>
    </source>
</evidence>
<protein>
    <recommendedName>
        <fullName evidence="12">Delta(3,5)-Delta(2,4)-dienoyl-CoA isomerase, mitochondrial</fullName>
    </recommendedName>
</protein>
<dbReference type="GO" id="GO:0051750">
    <property type="term" value="F:delta(3,5)-delta(2,4)-dienoyl-CoA isomerase activity"/>
    <property type="evidence" value="ECO:0007669"/>
    <property type="project" value="TreeGrafter"/>
</dbReference>
<dbReference type="Gene3D" id="3.90.226.10">
    <property type="entry name" value="2-enoyl-CoA Hydratase, Chain A, domain 1"/>
    <property type="match status" value="1"/>
</dbReference>
<proteinExistence type="inferred from homology"/>
<keyword evidence="8" id="KW-0413">Isomerase</keyword>
<keyword evidence="14" id="KW-1185">Reference proteome</keyword>
<dbReference type="AlphaFoldDB" id="A0AAV7XCP1"/>
<evidence type="ECO:0000313" key="13">
    <source>
        <dbReference type="EMBL" id="KAJ1521220.1"/>
    </source>
</evidence>
<dbReference type="CDD" id="cd06558">
    <property type="entry name" value="crotonase-like"/>
    <property type="match status" value="1"/>
</dbReference>
<dbReference type="PANTHER" id="PTHR43149">
    <property type="entry name" value="ENOYL-COA HYDRATASE"/>
    <property type="match status" value="1"/>
</dbReference>
<dbReference type="FunFam" id="3.90.226.10:FF:000024">
    <property type="entry name" value="Delta3,5-delta2,4-dienoyl-CoA isomerase"/>
    <property type="match status" value="1"/>
</dbReference>
<keyword evidence="7" id="KW-0576">Peroxisome</keyword>
<dbReference type="Proteomes" id="UP001075354">
    <property type="component" value="Chromosome 13"/>
</dbReference>
<comment type="caution">
    <text evidence="13">The sequence shown here is derived from an EMBL/GenBank/DDBJ whole genome shotgun (WGS) entry which is preliminary data.</text>
</comment>
<evidence type="ECO:0000256" key="12">
    <source>
        <dbReference type="ARBA" id="ARBA00071021"/>
    </source>
</evidence>
<dbReference type="GO" id="GO:0006631">
    <property type="term" value="P:fatty acid metabolic process"/>
    <property type="evidence" value="ECO:0007669"/>
    <property type="project" value="UniProtKB-KW"/>
</dbReference>
<evidence type="ECO:0000256" key="9">
    <source>
        <dbReference type="ARBA" id="ARBA00051408"/>
    </source>
</evidence>